<name>A0ABV0UP23_9TELE</name>
<evidence type="ECO:0000313" key="3">
    <source>
        <dbReference type="Proteomes" id="UP001482620"/>
    </source>
</evidence>
<keyword evidence="3" id="KW-1185">Reference proteome</keyword>
<reference evidence="2 3" key="1">
    <citation type="submission" date="2021-06" db="EMBL/GenBank/DDBJ databases">
        <authorList>
            <person name="Palmer J.M."/>
        </authorList>
    </citation>
    <scope>NUCLEOTIDE SEQUENCE [LARGE SCALE GENOMIC DNA]</scope>
    <source>
        <strain evidence="3">if_2019</strain>
        <tissue evidence="2">Muscle</tissue>
    </source>
</reference>
<keyword evidence="1" id="KW-0732">Signal</keyword>
<proteinExistence type="predicted"/>
<dbReference type="Proteomes" id="UP001482620">
    <property type="component" value="Unassembled WGS sequence"/>
</dbReference>
<organism evidence="2 3">
    <name type="scientific">Ilyodon furcidens</name>
    <name type="common">goldbreast splitfin</name>
    <dbReference type="NCBI Taxonomy" id="33524"/>
    <lineage>
        <taxon>Eukaryota</taxon>
        <taxon>Metazoa</taxon>
        <taxon>Chordata</taxon>
        <taxon>Craniata</taxon>
        <taxon>Vertebrata</taxon>
        <taxon>Euteleostomi</taxon>
        <taxon>Actinopterygii</taxon>
        <taxon>Neopterygii</taxon>
        <taxon>Teleostei</taxon>
        <taxon>Neoteleostei</taxon>
        <taxon>Acanthomorphata</taxon>
        <taxon>Ovalentaria</taxon>
        <taxon>Atherinomorphae</taxon>
        <taxon>Cyprinodontiformes</taxon>
        <taxon>Goodeidae</taxon>
        <taxon>Ilyodon</taxon>
    </lineage>
</organism>
<protein>
    <submittedName>
        <fullName evidence="2">Uncharacterized protein</fullName>
    </submittedName>
</protein>
<dbReference type="EMBL" id="JAHRIQ010076283">
    <property type="protein sequence ID" value="MEQ2246170.1"/>
    <property type="molecule type" value="Genomic_DNA"/>
</dbReference>
<evidence type="ECO:0000256" key="1">
    <source>
        <dbReference type="SAM" id="SignalP"/>
    </source>
</evidence>
<feature type="chain" id="PRO_5046042562" evidence="1">
    <location>
        <begin position="16"/>
        <end position="147"/>
    </location>
</feature>
<feature type="signal peptide" evidence="1">
    <location>
        <begin position="1"/>
        <end position="15"/>
    </location>
</feature>
<evidence type="ECO:0000313" key="2">
    <source>
        <dbReference type="EMBL" id="MEQ2246170.1"/>
    </source>
</evidence>
<sequence>MSFIVVLTLLSSVCSLQVDCCPDCQEVNQTGVAEGRCPLNLISTPLKEKEKGYSERITLQVWMKNEDFHQSPQIEIYGEHKEVFLPTRKCKRKSECENIRCSKHPKKHYLWKLGYDFKAEARKNVSVSYISKSTNCSVYYLVPGEVF</sequence>
<accession>A0ABV0UP23</accession>
<comment type="caution">
    <text evidence="2">The sequence shown here is derived from an EMBL/GenBank/DDBJ whole genome shotgun (WGS) entry which is preliminary data.</text>
</comment>
<gene>
    <name evidence="2" type="ORF">ILYODFUR_035484</name>
</gene>